<comment type="caution">
    <text evidence="2">The sequence shown here is derived from an EMBL/GenBank/DDBJ whole genome shotgun (WGS) entry which is preliminary data.</text>
</comment>
<sequence>MAVVSAFRTAAHGRLPIFQHPQLPARSISGRPRKLQYRCNGLIVYARYSQAEDLFTSRVQDRVEKLPKLVDDIVQTSINTGPRGALRLVQGIQAVLGVDNEFVCWNTNSDAAWITIPLYLRKLFERMGATYIKLGQFVASAPTLFPPEYVQEFQYCFDRAPVVPFEEIQTILREELGRPIDSVYEYVDPTPVASASIAQVHGARLRDSKEDVVIKVLKPGIEDILVADLNFVYIVARIFEFLNPELSRASLVAIVKDIRESMLEEVDFNKEAANIESFRRYLVSMGLTRQATAPKVYQQCSSRRVLTMERLYGVPLTDLDSIRSLVSSPEASLITALNVWFGSLLACESFHADVHAGNLWLLRDGRVGFLDFGIVGRISPKTWGAMEIFLASIATEEYDSMASALIEMGATSKDDLDTEIVVATARGTNTNATAVSANLVIDERQMNALFLDVVRVSESYGLRFPREFALLMKQLLYFDRYTRLLAPNLNMLQDERIAIASSRSRSNRNIYR</sequence>
<gene>
    <name evidence="2" type="ORF">RJ639_009953</name>
</gene>
<dbReference type="PANTHER" id="PTHR43173:SF22">
    <property type="entry name" value="OS07G0227800 PROTEIN"/>
    <property type="match status" value="1"/>
</dbReference>
<dbReference type="SUPFAM" id="SSF56112">
    <property type="entry name" value="Protein kinase-like (PK-like)"/>
    <property type="match status" value="1"/>
</dbReference>
<accession>A0AA88VTY3</accession>
<evidence type="ECO:0000259" key="1">
    <source>
        <dbReference type="Pfam" id="PF03109"/>
    </source>
</evidence>
<evidence type="ECO:0000313" key="2">
    <source>
        <dbReference type="EMBL" id="KAK3014937.1"/>
    </source>
</evidence>
<protein>
    <recommendedName>
        <fullName evidence="1">ABC1 atypical kinase-like domain-containing protein</fullName>
    </recommendedName>
</protein>
<dbReference type="InterPro" id="IPR051130">
    <property type="entry name" value="Mito_struct-func_regulator"/>
</dbReference>
<feature type="domain" description="ABC1 atypical kinase-like" evidence="1">
    <location>
        <begin position="158"/>
        <end position="403"/>
    </location>
</feature>
<dbReference type="Proteomes" id="UP001188597">
    <property type="component" value="Unassembled WGS sequence"/>
</dbReference>
<dbReference type="CDD" id="cd05121">
    <property type="entry name" value="ABC1_ADCK3-like"/>
    <property type="match status" value="1"/>
</dbReference>
<dbReference type="PANTHER" id="PTHR43173">
    <property type="entry name" value="ABC1 FAMILY PROTEIN"/>
    <property type="match status" value="1"/>
</dbReference>
<name>A0AA88VTY3_9ASTE</name>
<dbReference type="GO" id="GO:0010287">
    <property type="term" value="C:plastoglobule"/>
    <property type="evidence" value="ECO:0007669"/>
    <property type="project" value="TreeGrafter"/>
</dbReference>
<dbReference type="InterPro" id="IPR011009">
    <property type="entry name" value="Kinase-like_dom_sf"/>
</dbReference>
<evidence type="ECO:0000313" key="3">
    <source>
        <dbReference type="Proteomes" id="UP001188597"/>
    </source>
</evidence>
<dbReference type="InterPro" id="IPR004147">
    <property type="entry name" value="ABC1_dom"/>
</dbReference>
<reference evidence="2" key="1">
    <citation type="submission" date="2022-12" db="EMBL/GenBank/DDBJ databases">
        <title>Draft genome assemblies for two species of Escallonia (Escalloniales).</title>
        <authorList>
            <person name="Chanderbali A."/>
            <person name="Dervinis C."/>
            <person name="Anghel I."/>
            <person name="Soltis D."/>
            <person name="Soltis P."/>
            <person name="Zapata F."/>
        </authorList>
    </citation>
    <scope>NUCLEOTIDE SEQUENCE</scope>
    <source>
        <strain evidence="2">UCBG64.0493</strain>
        <tissue evidence="2">Leaf</tissue>
    </source>
</reference>
<proteinExistence type="predicted"/>
<dbReference type="Pfam" id="PF03109">
    <property type="entry name" value="ABC1"/>
    <property type="match status" value="1"/>
</dbReference>
<dbReference type="EMBL" id="JAVXUP010001179">
    <property type="protein sequence ID" value="KAK3014937.1"/>
    <property type="molecule type" value="Genomic_DNA"/>
</dbReference>
<dbReference type="AlphaFoldDB" id="A0AA88VTY3"/>
<keyword evidence="3" id="KW-1185">Reference proteome</keyword>
<organism evidence="2 3">
    <name type="scientific">Escallonia herrerae</name>
    <dbReference type="NCBI Taxonomy" id="1293975"/>
    <lineage>
        <taxon>Eukaryota</taxon>
        <taxon>Viridiplantae</taxon>
        <taxon>Streptophyta</taxon>
        <taxon>Embryophyta</taxon>
        <taxon>Tracheophyta</taxon>
        <taxon>Spermatophyta</taxon>
        <taxon>Magnoliopsida</taxon>
        <taxon>eudicotyledons</taxon>
        <taxon>Gunneridae</taxon>
        <taxon>Pentapetalae</taxon>
        <taxon>asterids</taxon>
        <taxon>campanulids</taxon>
        <taxon>Escalloniales</taxon>
        <taxon>Escalloniaceae</taxon>
        <taxon>Escallonia</taxon>
    </lineage>
</organism>
<dbReference type="GO" id="GO:0005886">
    <property type="term" value="C:plasma membrane"/>
    <property type="evidence" value="ECO:0007669"/>
    <property type="project" value="TreeGrafter"/>
</dbReference>